<dbReference type="Proteomes" id="UP000017396">
    <property type="component" value="Chromosome"/>
</dbReference>
<dbReference type="Gene3D" id="1.10.30.50">
    <property type="match status" value="1"/>
</dbReference>
<reference evidence="2 3" key="1">
    <citation type="journal article" date="2013" name="PLoS ONE">
        <title>Cultivation and Complete Genome Sequencing of Gloeobacter kilaueensis sp. nov., from a Lava Cave in Kilauea Caldera, Hawai'i.</title>
        <authorList>
            <person name="Saw J.H."/>
            <person name="Schatz M."/>
            <person name="Brown M.V."/>
            <person name="Kunkel D.D."/>
            <person name="Foster J.S."/>
            <person name="Shick H."/>
            <person name="Christensen S."/>
            <person name="Hou S."/>
            <person name="Wan X."/>
            <person name="Donachie S.P."/>
        </authorList>
    </citation>
    <scope>NUCLEOTIDE SEQUENCE [LARGE SCALE GENOMIC DNA]</scope>
    <source>
        <strain evidence="3">JS</strain>
    </source>
</reference>
<evidence type="ECO:0000313" key="3">
    <source>
        <dbReference type="Proteomes" id="UP000017396"/>
    </source>
</evidence>
<accession>U5QHP4</accession>
<proteinExistence type="predicted"/>
<keyword evidence="2" id="KW-0255">Endonuclease</keyword>
<dbReference type="AlphaFoldDB" id="U5QHP4"/>
<protein>
    <submittedName>
        <fullName evidence="2">HNH endonuclease</fullName>
    </submittedName>
</protein>
<organism evidence="2 3">
    <name type="scientific">Gloeobacter kilaueensis (strain ATCC BAA-2537 / CCAP 1431/1 / ULC 316 / JS1)</name>
    <dbReference type="NCBI Taxonomy" id="1183438"/>
    <lineage>
        <taxon>Bacteria</taxon>
        <taxon>Bacillati</taxon>
        <taxon>Cyanobacteriota</taxon>
        <taxon>Cyanophyceae</taxon>
        <taxon>Gloeobacterales</taxon>
        <taxon>Gloeobacteraceae</taxon>
        <taxon>Gloeobacter</taxon>
    </lineage>
</organism>
<feature type="domain" description="HNH" evidence="1">
    <location>
        <begin position="157"/>
        <end position="209"/>
    </location>
</feature>
<dbReference type="CDD" id="cd00085">
    <property type="entry name" value="HNHc"/>
    <property type="match status" value="1"/>
</dbReference>
<name>U5QHP4_GLOK1</name>
<dbReference type="KEGG" id="glj:GKIL_2246"/>
<gene>
    <name evidence="2" type="ORF">GKIL_2246</name>
</gene>
<dbReference type="GO" id="GO:0008270">
    <property type="term" value="F:zinc ion binding"/>
    <property type="evidence" value="ECO:0007669"/>
    <property type="project" value="InterPro"/>
</dbReference>
<dbReference type="EMBL" id="CP003587">
    <property type="protein sequence ID" value="AGY58492.1"/>
    <property type="molecule type" value="Genomic_DNA"/>
</dbReference>
<dbReference type="OrthoDB" id="9779761at2"/>
<dbReference type="HOGENOM" id="CLU_1106367_0_0_3"/>
<dbReference type="GO" id="GO:0003676">
    <property type="term" value="F:nucleic acid binding"/>
    <property type="evidence" value="ECO:0007669"/>
    <property type="project" value="InterPro"/>
</dbReference>
<evidence type="ECO:0000313" key="2">
    <source>
        <dbReference type="EMBL" id="AGY58492.1"/>
    </source>
</evidence>
<dbReference type="Pfam" id="PF01844">
    <property type="entry name" value="HNH"/>
    <property type="match status" value="1"/>
</dbReference>
<dbReference type="GO" id="GO:0004519">
    <property type="term" value="F:endonuclease activity"/>
    <property type="evidence" value="ECO:0007669"/>
    <property type="project" value="UniProtKB-KW"/>
</dbReference>
<keyword evidence="2" id="KW-0540">Nuclease</keyword>
<sequence>MPTKTDNHLNDTSQFERVCRNITVIADVRKPPNERRRGQFKAGWEDATTRYKCYTAQTLERLTWRNLGYRFGQHLGESTFSRINNAFEWCCCQYPNLAPNKALPKNTLSKTLLPEEVPAAEAFWEGAITRIAVNNYERNSEARQRCIKHYGTRCCACGIELSSVYGSVAKGLIHVHHLQPLSSVGAEYEVDPIADLRPVCPNCHAVIHRRVPPYTIEEIQSFLE</sequence>
<dbReference type="InterPro" id="IPR002711">
    <property type="entry name" value="HNH"/>
</dbReference>
<dbReference type="eggNOG" id="COG3183">
    <property type="taxonomic scope" value="Bacteria"/>
</dbReference>
<keyword evidence="2" id="KW-0378">Hydrolase</keyword>
<dbReference type="InterPro" id="IPR003615">
    <property type="entry name" value="HNH_nuc"/>
</dbReference>
<evidence type="ECO:0000259" key="1">
    <source>
        <dbReference type="Pfam" id="PF01844"/>
    </source>
</evidence>
<keyword evidence="3" id="KW-1185">Reference proteome</keyword>